<dbReference type="PANTHER" id="PTHR15502">
    <property type="entry name" value="CALCINEURIN-BINDING PROTEIN CABIN 1-RELATED"/>
    <property type="match status" value="1"/>
</dbReference>
<feature type="compositionally biased region" description="Low complexity" evidence="4">
    <location>
        <begin position="1240"/>
        <end position="1269"/>
    </location>
</feature>
<dbReference type="InterPro" id="IPR033053">
    <property type="entry name" value="Hir3/CABIN1"/>
</dbReference>
<feature type="region of interest" description="Disordered" evidence="4">
    <location>
        <begin position="2049"/>
        <end position="2079"/>
    </location>
</feature>
<proteinExistence type="predicted"/>
<evidence type="ECO:0000256" key="4">
    <source>
        <dbReference type="SAM" id="MobiDB-lite"/>
    </source>
</evidence>
<name>A0A068WCT1_ECHGR</name>
<keyword evidence="3" id="KW-0802">TPR repeat</keyword>
<evidence type="ECO:0000313" key="6">
    <source>
        <dbReference type="Proteomes" id="UP000492820"/>
    </source>
</evidence>
<dbReference type="InterPro" id="IPR019734">
    <property type="entry name" value="TPR_rpt"/>
</dbReference>
<gene>
    <name evidence="7" type="primary">EGR_05045</name>
    <name evidence="5" type="ORF">EgrG_001065650</name>
</gene>
<sequence length="2150" mass="239909">MLVKGIICLHAYYAVLCIPLFRFRPITYEGDASDSSFFDDRTNLSELSRNVDLDHANSPTVGDAVTTTGLLDNPQGVFSTTDAIRRLLRPVREKHSSKEAEEVRITQLYQHALQISSDSESSLEAIPLLESIVHSFLLRSAPSIPSHLKTIKFASCKHLANLYLKSENLETALKWFKLAVDLDATDLSVWLKLASTAITLHRFDVATPALTHILKEQPSHPLALHWALPYFFAISEFEACISYSVRCLFIDPRNQAAIHCIRRVLALRPSLDFLLEKLLERHPNVLSHAIVSEEAKVSTDERIAKIREGYMRMLDEFKNADAIKTVKFPEPLTKLSWEHLAHAFVNMFDRLNKEGTINSMLDLRSLFEGCQIPSRQHSQDTEVVASMDVVIIDVDSEVSFQPLSSDTCGDSSQQASQVHPESTEAQQTSTGVKGDEDDHRRISKRIRRSTVMFDDIPQGSHGLSGVITTTPSSYNLHVVTPGTGAAMVAASTPCAGPHGPSTTAADAQLTRWLWIEKATRFRSLLPSCFRDLALLTEKTHALSIQGDVESDKLTLERHLAKGSEDEGATPSDVVLESDLVTEFLRTLADDKPNAVLLGVALLLQMSAHIKPWTQSFSTAYLAVSARIRPCLPLWQPSTLPKEPNPPTEELILPIDLLRLRQCPSLWHLTNLHTAYAEVRLDALVLCHKATDSAKRRSTSSSAFSRRAGAVDFEDLEFKALSQALQVDSARFLEPDETISIPDFNKVIELVSLLPEDAPETLVFHGRILWINYELSVATHKYDAMKDYLLQMKEFVTEHGSLRRSCSFRNSYVTLDRIDELLAEVKDASIGERLQHLCKAEQDTAKLLKALKDCLHSHSAALCKGKCTQLHPGIHLEGIPRICRMLYQPLITLDRRLSGLHGDSEAARETVLLALRCWRVAMQTLALVAARCVKGERLSSLPTLPLPEEEAAGLEDVWRTVTVAYALLQTCWDIIDSEMSSDPNAKAFAKRLTPESLCSKAIFTFKQCDGKLLILTFGQFCQTLRLIIDTFAWRLLATGALGLPVPELSYKFIVFVYEILDRIESCFPIHLLHPKLAIYRALYDLGRPDVDQRAVRSILAFLRGYPSSRMLRCARGRDTAPPSLLLLHLLHDLLPFTTTHCCFSSAPMGLRYLRCVAVTVARALQCLSEGYHRLQASENTDADDEDFVDTPHQSIEKMEVEAKMTNSSHRLWPFGGARVGEALAQAIHCLCGLPARPCASTSTTTTTTTTTSDPSKVSSLASSSSSPNSSRFKQAATPPEPAYKSYERRVEAVIEVPTFTALPSATVPMPPSCVAPRPPIWLADRTLFYESVKEHVIDLSCPSTNVGVWWSGARPSALDWQLIELAFIFYRPAIVPEYDSIKSLSISSELANWLTEAVKLMPKTYEEFMIPEGQIDSCMTMHAPLPEQIHYLSDMLNLMYYLLADYYTKNNNFDLAIRYYKQDLRVAPHHADSWAALALIYSSHLEQILNVIDPKTERVTSRAVASCLRCFDLALQLQPRLTTLLTERGCLAYQLHSYAARLIKKSINRPFQETHLRLCMQWRRRMLTLAYRSYGQALRLERRRSSSPEVTQKEVQPSSVAAGEAAVVEPSPLSISSASPSAVGGSGVKVSPVTSTPVDEEWLYHYMLTKCEEKAGPGALFREENLKKHQLHETRSEWVLRVLNNYQRTANILRAAGAKYPKKIIVYNKLPHLAVESIEVFYRTHAFILKVLLAAGEPEPSSPSPLPLRQICEALYSLTQSAFVTEPAKASGKIRSRKRPSLMPEPPAKVTRLEGVIGGCSVSGGALDTSVEAPTSSPPQSDAEVTVEVVSRPSFASISDLDLWKKCVEYCREALELVLRRLPLHYKSMYRLAHLYLNQPSMQDLDKAMAILMGPFDHVTKVEYGGLFKDRRQSNFFHGVWRIPTADIDRSGSFASHMYRSTLMVLEVLNKRGDWTRMLQVFHQLRKQPPEDKRGFLSEGDRVFLARRAFSLIHPTLRLWLLRQQERVQQQETSGGWSEVSVETLQQIYRLHSFAQSRAAAAAAAAAAASASQTPPPSSQPHSSVECVEAEEERTEEARSTDVAPCFAELLAQAYELCPAAWDSAGPNLSKDLILKRCLELTSTPSASTSSQMKSASTSRLTDAAAAQTIL</sequence>
<evidence type="ECO:0000256" key="2">
    <source>
        <dbReference type="ARBA" id="ARBA00023242"/>
    </source>
</evidence>
<dbReference type="WBParaSite" id="EgrG_001065650">
    <property type="protein sequence ID" value="EgrG_001065650"/>
    <property type="gene ID" value="EgrG_001065650"/>
</dbReference>
<feature type="region of interest" description="Disordered" evidence="4">
    <location>
        <begin position="2125"/>
        <end position="2150"/>
    </location>
</feature>
<dbReference type="Gene3D" id="1.25.40.10">
    <property type="entry name" value="Tetratricopeptide repeat domain"/>
    <property type="match status" value="2"/>
</dbReference>
<keyword evidence="2" id="KW-0539">Nucleus</keyword>
<evidence type="ECO:0000256" key="3">
    <source>
        <dbReference type="PROSITE-ProRule" id="PRU00339"/>
    </source>
</evidence>
<dbReference type="GO" id="GO:0005634">
    <property type="term" value="C:nucleus"/>
    <property type="evidence" value="ECO:0007669"/>
    <property type="project" value="UniProtKB-SubCell"/>
</dbReference>
<dbReference type="GO" id="GO:0006325">
    <property type="term" value="P:chromatin organization"/>
    <property type="evidence" value="ECO:0007669"/>
    <property type="project" value="InterPro"/>
</dbReference>
<dbReference type="EMBL" id="LK028577">
    <property type="protein sequence ID" value="CDS17877.1"/>
    <property type="molecule type" value="Genomic_DNA"/>
</dbReference>
<feature type="region of interest" description="Disordered" evidence="4">
    <location>
        <begin position="1240"/>
        <end position="1281"/>
    </location>
</feature>
<dbReference type="Proteomes" id="UP000492820">
    <property type="component" value="Unassembled WGS sequence"/>
</dbReference>
<dbReference type="SMART" id="SM00028">
    <property type="entry name" value="TPR"/>
    <property type="match status" value="2"/>
</dbReference>
<feature type="compositionally biased region" description="Low complexity" evidence="4">
    <location>
        <begin position="2125"/>
        <end position="2138"/>
    </location>
</feature>
<feature type="repeat" description="TPR" evidence="3">
    <location>
        <begin position="1436"/>
        <end position="1469"/>
    </location>
</feature>
<protein>
    <submittedName>
        <fullName evidence="5 7">Calcineurin binding protein cabin 1</fullName>
    </submittedName>
</protein>
<reference evidence="7" key="3">
    <citation type="submission" date="2020-10" db="UniProtKB">
        <authorList>
            <consortium name="WormBaseParasite"/>
        </authorList>
    </citation>
    <scope>IDENTIFICATION</scope>
</reference>
<dbReference type="InterPro" id="IPR011990">
    <property type="entry name" value="TPR-like_helical_dom_sf"/>
</dbReference>
<evidence type="ECO:0000313" key="7">
    <source>
        <dbReference type="WBParaSite" id="EgrG_001065650"/>
    </source>
</evidence>
<evidence type="ECO:0000256" key="1">
    <source>
        <dbReference type="ARBA" id="ARBA00004123"/>
    </source>
</evidence>
<organism evidence="5">
    <name type="scientific">Echinococcus granulosus</name>
    <name type="common">Hydatid tapeworm</name>
    <dbReference type="NCBI Taxonomy" id="6210"/>
    <lineage>
        <taxon>Eukaryota</taxon>
        <taxon>Metazoa</taxon>
        <taxon>Spiralia</taxon>
        <taxon>Lophotrochozoa</taxon>
        <taxon>Platyhelminthes</taxon>
        <taxon>Cestoda</taxon>
        <taxon>Eucestoda</taxon>
        <taxon>Cyclophyllidea</taxon>
        <taxon>Taeniidae</taxon>
        <taxon>Echinococcus</taxon>
        <taxon>Echinococcus granulosus group</taxon>
    </lineage>
</organism>
<dbReference type="Pfam" id="PF13181">
    <property type="entry name" value="TPR_8"/>
    <property type="match status" value="1"/>
</dbReference>
<reference evidence="5" key="2">
    <citation type="submission" date="2014-06" db="EMBL/GenBank/DDBJ databases">
        <authorList>
            <person name="Aslett M."/>
        </authorList>
    </citation>
    <scope>NUCLEOTIDE SEQUENCE</scope>
</reference>
<dbReference type="PANTHER" id="PTHR15502:SF7">
    <property type="entry name" value="CALCINEURIN-BINDING PROTEIN CABIN-1"/>
    <property type="match status" value="1"/>
</dbReference>
<dbReference type="SUPFAM" id="SSF48452">
    <property type="entry name" value="TPR-like"/>
    <property type="match status" value="2"/>
</dbReference>
<reference evidence="5 6" key="1">
    <citation type="journal article" date="2013" name="Nature">
        <title>The genomes of four tapeworm species reveal adaptations to parasitism.</title>
        <authorList>
            <person name="Tsai I.J."/>
            <person name="Zarowiecki M."/>
            <person name="Holroyd N."/>
            <person name="Garciarrubio A."/>
            <person name="Sanchez-Flores A."/>
            <person name="Brooks K.L."/>
            <person name="Tracey A."/>
            <person name="Bobes R.J."/>
            <person name="Fragoso G."/>
            <person name="Sciutto E."/>
            <person name="Aslett M."/>
            <person name="Beasley H."/>
            <person name="Bennett H.M."/>
            <person name="Cai J."/>
            <person name="Camicia F."/>
            <person name="Clark R."/>
            <person name="Cucher M."/>
            <person name="De Silva N."/>
            <person name="Day T.A."/>
            <person name="Deplazes P."/>
            <person name="Estrada K."/>
            <person name="Fernandez C."/>
            <person name="Holland P.W."/>
            <person name="Hou J."/>
            <person name="Hu S."/>
            <person name="Huckvale T."/>
            <person name="Hung S.S."/>
            <person name="Kamenetzky L."/>
            <person name="Keane J.A."/>
            <person name="Kiss F."/>
            <person name="Koziol U."/>
            <person name="Lambert O."/>
            <person name="Liu K."/>
            <person name="Luo X."/>
            <person name="Luo Y."/>
            <person name="Macchiaroli N."/>
            <person name="Nichol S."/>
            <person name="Paps J."/>
            <person name="Parkinson J."/>
            <person name="Pouchkina-Stantcheva N."/>
            <person name="Riddiford N."/>
            <person name="Rosenzvit M."/>
            <person name="Salinas G."/>
            <person name="Wasmuth J.D."/>
            <person name="Zamanian M."/>
            <person name="Zheng Y."/>
            <person name="Cai X."/>
            <person name="Soberon X."/>
            <person name="Olson P.D."/>
            <person name="Laclette J.P."/>
            <person name="Brehm K."/>
            <person name="Berriman M."/>
            <person name="Garciarrubio A."/>
            <person name="Bobes R.J."/>
            <person name="Fragoso G."/>
            <person name="Sanchez-Flores A."/>
            <person name="Estrada K."/>
            <person name="Cevallos M.A."/>
            <person name="Morett E."/>
            <person name="Gonzalez V."/>
            <person name="Portillo T."/>
            <person name="Ochoa-Leyva A."/>
            <person name="Jose M.V."/>
            <person name="Sciutto E."/>
            <person name="Landa A."/>
            <person name="Jimenez L."/>
            <person name="Valdes V."/>
            <person name="Carrero J.C."/>
            <person name="Larralde C."/>
            <person name="Morales-Montor J."/>
            <person name="Limon-Lason J."/>
            <person name="Soberon X."/>
            <person name="Laclette J.P."/>
        </authorList>
    </citation>
    <scope>NUCLEOTIDE SEQUENCE [LARGE SCALE GENOMIC DNA]</scope>
</reference>
<comment type="subcellular location">
    <subcellularLocation>
        <location evidence="1">Nucleus</location>
    </subcellularLocation>
</comment>
<feature type="region of interest" description="Disordered" evidence="4">
    <location>
        <begin position="402"/>
        <end position="446"/>
    </location>
</feature>
<feature type="compositionally biased region" description="Polar residues" evidence="4">
    <location>
        <begin position="402"/>
        <end position="431"/>
    </location>
</feature>
<dbReference type="GO" id="GO:0031491">
    <property type="term" value="F:nucleosome binding"/>
    <property type="evidence" value="ECO:0007669"/>
    <property type="project" value="TreeGrafter"/>
</dbReference>
<dbReference type="OrthoDB" id="77564at2759"/>
<evidence type="ECO:0000313" key="5">
    <source>
        <dbReference type="EMBL" id="CDS17877.1"/>
    </source>
</evidence>
<dbReference type="PROSITE" id="PS50005">
    <property type="entry name" value="TPR"/>
    <property type="match status" value="1"/>
</dbReference>
<accession>A0A068WCT1</accession>